<evidence type="ECO:0000313" key="5">
    <source>
        <dbReference type="Proteomes" id="UP000747399"/>
    </source>
</evidence>
<dbReference type="InterPro" id="IPR007138">
    <property type="entry name" value="ABM_dom"/>
</dbReference>
<dbReference type="InterPro" id="IPR011008">
    <property type="entry name" value="Dimeric_a/b-barrel"/>
</dbReference>
<feature type="signal peptide" evidence="2">
    <location>
        <begin position="1"/>
        <end position="18"/>
    </location>
</feature>
<organism evidence="4 5">
    <name type="scientific">Volvox africanus</name>
    <dbReference type="NCBI Taxonomy" id="51714"/>
    <lineage>
        <taxon>Eukaryota</taxon>
        <taxon>Viridiplantae</taxon>
        <taxon>Chlorophyta</taxon>
        <taxon>core chlorophytes</taxon>
        <taxon>Chlorophyceae</taxon>
        <taxon>CS clade</taxon>
        <taxon>Chlamydomonadales</taxon>
        <taxon>Volvocaceae</taxon>
        <taxon>Volvox</taxon>
    </lineage>
</organism>
<dbReference type="PANTHER" id="PTHR34474">
    <property type="entry name" value="SIGNAL TRANSDUCTION PROTEIN TRAP"/>
    <property type="match status" value="1"/>
</dbReference>
<dbReference type="SUPFAM" id="SSF54909">
    <property type="entry name" value="Dimeric alpha+beta barrel"/>
    <property type="match status" value="1"/>
</dbReference>
<name>A0A8J4F5F2_9CHLO</name>
<dbReference type="Pfam" id="PF03992">
    <property type="entry name" value="ABM"/>
    <property type="match status" value="1"/>
</dbReference>
<feature type="chain" id="PRO_5035258120" description="ABM domain-containing protein" evidence="2">
    <location>
        <begin position="19"/>
        <end position="147"/>
    </location>
</feature>
<sequence>MWFLFLALLACLQMEATSQNSYYVVMNVFKVKPESYTDFEEVWKTRESRLKEMSGFVRFAMLKCENVSGKYISQTYWKTKEDFQNWTKSSQFSASHGGGGGKNTDNSGGGGGGGGGGSGSTPQRPNTMTMLEGPPSPELFSIVTITE</sequence>
<feature type="region of interest" description="Disordered" evidence="1">
    <location>
        <begin position="90"/>
        <end position="147"/>
    </location>
</feature>
<dbReference type="AlphaFoldDB" id="A0A8J4F5F2"/>
<comment type="caution">
    <text evidence="4">The sequence shown here is derived from an EMBL/GenBank/DDBJ whole genome shotgun (WGS) entry which is preliminary data.</text>
</comment>
<feature type="domain" description="ABM" evidence="3">
    <location>
        <begin position="23"/>
        <end position="111"/>
    </location>
</feature>
<dbReference type="Proteomes" id="UP000747399">
    <property type="component" value="Unassembled WGS sequence"/>
</dbReference>
<evidence type="ECO:0000259" key="3">
    <source>
        <dbReference type="PROSITE" id="PS51725"/>
    </source>
</evidence>
<gene>
    <name evidence="4" type="ORF">Vafri_16250</name>
</gene>
<dbReference type="InterPro" id="IPR050404">
    <property type="entry name" value="Heme-degrading_MO"/>
</dbReference>
<evidence type="ECO:0000256" key="1">
    <source>
        <dbReference type="SAM" id="MobiDB-lite"/>
    </source>
</evidence>
<keyword evidence="2" id="KW-0732">Signal</keyword>
<evidence type="ECO:0000313" key="4">
    <source>
        <dbReference type="EMBL" id="GIL61872.1"/>
    </source>
</evidence>
<reference evidence="4" key="1">
    <citation type="journal article" date="2021" name="Proc. Natl. Acad. Sci. U.S.A.">
        <title>Three genomes in the algal genus Volvox reveal the fate of a haploid sex-determining region after a transition to homothallism.</title>
        <authorList>
            <person name="Yamamoto K."/>
            <person name="Hamaji T."/>
            <person name="Kawai-Toyooka H."/>
            <person name="Matsuzaki R."/>
            <person name="Takahashi F."/>
            <person name="Nishimura Y."/>
            <person name="Kawachi M."/>
            <person name="Noguchi H."/>
            <person name="Minakuchi Y."/>
            <person name="Umen J.G."/>
            <person name="Toyoda A."/>
            <person name="Nozaki H."/>
        </authorList>
    </citation>
    <scope>NUCLEOTIDE SEQUENCE</scope>
    <source>
        <strain evidence="4">NIES-3780</strain>
    </source>
</reference>
<dbReference type="PANTHER" id="PTHR34474:SF2">
    <property type="entry name" value="SIGNAL TRANSDUCTION PROTEIN TRAP"/>
    <property type="match status" value="1"/>
</dbReference>
<dbReference type="Gene3D" id="3.30.70.100">
    <property type="match status" value="1"/>
</dbReference>
<keyword evidence="5" id="KW-1185">Reference proteome</keyword>
<protein>
    <recommendedName>
        <fullName evidence="3">ABM domain-containing protein</fullName>
    </recommendedName>
</protein>
<accession>A0A8J4F5F2</accession>
<proteinExistence type="predicted"/>
<evidence type="ECO:0000256" key="2">
    <source>
        <dbReference type="SAM" id="SignalP"/>
    </source>
</evidence>
<feature type="compositionally biased region" description="Gly residues" evidence="1">
    <location>
        <begin position="96"/>
        <end position="119"/>
    </location>
</feature>
<dbReference type="PROSITE" id="PS51725">
    <property type="entry name" value="ABM"/>
    <property type="match status" value="1"/>
</dbReference>
<dbReference type="EMBL" id="BNCO01000048">
    <property type="protein sequence ID" value="GIL61872.1"/>
    <property type="molecule type" value="Genomic_DNA"/>
</dbReference>